<evidence type="ECO:0000256" key="1">
    <source>
        <dbReference type="ARBA" id="ARBA00004123"/>
    </source>
</evidence>
<dbReference type="Gene3D" id="2.20.28.10">
    <property type="match status" value="1"/>
</dbReference>
<dbReference type="InterPro" id="IPR001208">
    <property type="entry name" value="MCM_dom"/>
</dbReference>
<keyword evidence="4 10" id="KW-0547">Nucleotide-binding</keyword>
<dbReference type="Pfam" id="PF14551">
    <property type="entry name" value="MCM_N"/>
    <property type="match status" value="1"/>
</dbReference>
<sequence length="532" mass="61168">GLESSETSNARGPRVFIWGTRICISEVQHTFRKFLTEYQEKNPDDDELMLEEELTKQNIDQNLPFYLQKIEEIYHSEEPHLNVNLQHVKDFNEPLYRQIVCYPAVSYPEFSKDVIPYLDMEANNIFNERFPDAGLQYQIQIRPFNADRTRNMRSLNPEDIDQLITISGMVIRTSSLIPEMRQGLFECMLCKNTIEMEIDRGRIEEPILCQNCATSHSFQLIHNRSLFMDKQIVKLQESPGKFHTVMKLIRMYYNNILDENLCRISLENRNEILYCNVPSHSTVLFSLLSTFEQQFLFLVRFLDDMPAGQTPHTVALHCYGDLVDAVQPGDRITVTGIYRAVPLRVVPRQRLVKAVYKTYIDVLHFRKTDVHRLHLQDDGTKLTADRIAQIKDLASKPDVYSRLAHAIAPSIYEHDDIKRGILCLLFGGTKKNFGEIGREHFRSDINVLLCGDPGTSKSQLLQYVFNLVPRGQYTSGKGSSAVGLTAYITRDPETKHFVLQTGALVLSDNGVCCIDEFDKMSDSTRSVLHEVM</sequence>
<accession>A0A915IQA1</accession>
<evidence type="ECO:0000313" key="14">
    <source>
        <dbReference type="WBParaSite" id="nRc.2.0.1.t16373-RA"/>
    </source>
</evidence>
<dbReference type="PANTHER" id="PTHR11630">
    <property type="entry name" value="DNA REPLICATION LICENSING FACTOR MCM FAMILY MEMBER"/>
    <property type="match status" value="1"/>
</dbReference>
<dbReference type="InterPro" id="IPR008047">
    <property type="entry name" value="MCM_4"/>
</dbReference>
<dbReference type="InterPro" id="IPR027925">
    <property type="entry name" value="MCM_N"/>
</dbReference>
<keyword evidence="8 10" id="KW-0238">DNA-binding</keyword>
<evidence type="ECO:0000259" key="12">
    <source>
        <dbReference type="PROSITE" id="PS50051"/>
    </source>
</evidence>
<dbReference type="PRINTS" id="PR01660">
    <property type="entry name" value="MCMPROTEIN4"/>
</dbReference>
<keyword evidence="3 11" id="KW-0235">DNA replication</keyword>
<evidence type="ECO:0000256" key="3">
    <source>
        <dbReference type="ARBA" id="ARBA00022705"/>
    </source>
</evidence>
<comment type="catalytic activity">
    <reaction evidence="11">
        <text>ATP + H2O = ADP + phosphate + H(+)</text>
        <dbReference type="Rhea" id="RHEA:13065"/>
        <dbReference type="ChEBI" id="CHEBI:15377"/>
        <dbReference type="ChEBI" id="CHEBI:15378"/>
        <dbReference type="ChEBI" id="CHEBI:30616"/>
        <dbReference type="ChEBI" id="CHEBI:43474"/>
        <dbReference type="ChEBI" id="CHEBI:456216"/>
        <dbReference type="EC" id="3.6.4.12"/>
    </reaction>
</comment>
<dbReference type="GO" id="GO:1902975">
    <property type="term" value="P:mitotic DNA replication initiation"/>
    <property type="evidence" value="ECO:0007669"/>
    <property type="project" value="TreeGrafter"/>
</dbReference>
<dbReference type="SUPFAM" id="SSF50249">
    <property type="entry name" value="Nucleic acid-binding proteins"/>
    <property type="match status" value="2"/>
</dbReference>
<evidence type="ECO:0000256" key="5">
    <source>
        <dbReference type="ARBA" id="ARBA00022801"/>
    </source>
</evidence>
<evidence type="ECO:0000256" key="2">
    <source>
        <dbReference type="ARBA" id="ARBA00008010"/>
    </source>
</evidence>
<evidence type="ECO:0000256" key="4">
    <source>
        <dbReference type="ARBA" id="ARBA00022741"/>
    </source>
</evidence>
<dbReference type="PROSITE" id="PS50051">
    <property type="entry name" value="MCM_2"/>
    <property type="match status" value="1"/>
</dbReference>
<keyword evidence="5 11" id="KW-0378">Hydrolase</keyword>
<evidence type="ECO:0000256" key="6">
    <source>
        <dbReference type="ARBA" id="ARBA00022806"/>
    </source>
</evidence>
<name>A0A915IQA1_ROMCU</name>
<protein>
    <recommendedName>
        <fullName evidence="11">DNA replication licensing factor MCM4</fullName>
        <ecNumber evidence="11">3.6.4.12</ecNumber>
    </recommendedName>
</protein>
<dbReference type="Gene3D" id="3.30.1640.10">
    <property type="entry name" value="mini-chromosome maintenance (MCM) complex, chain A, domain 1"/>
    <property type="match status" value="1"/>
</dbReference>
<dbReference type="GO" id="GO:0042555">
    <property type="term" value="C:MCM complex"/>
    <property type="evidence" value="ECO:0007669"/>
    <property type="project" value="UniProtKB-UniRule"/>
</dbReference>
<dbReference type="SUPFAM" id="SSF52540">
    <property type="entry name" value="P-loop containing nucleoside triphosphate hydrolases"/>
    <property type="match status" value="1"/>
</dbReference>
<dbReference type="InterPro" id="IPR033762">
    <property type="entry name" value="MCM_OB"/>
</dbReference>
<dbReference type="InterPro" id="IPR018525">
    <property type="entry name" value="MCM_CS"/>
</dbReference>
<dbReference type="PROSITE" id="PS00847">
    <property type="entry name" value="MCM_1"/>
    <property type="match status" value="1"/>
</dbReference>
<dbReference type="GO" id="GO:0005524">
    <property type="term" value="F:ATP binding"/>
    <property type="evidence" value="ECO:0007669"/>
    <property type="project" value="UniProtKB-UniRule"/>
</dbReference>
<reference evidence="14" key="1">
    <citation type="submission" date="2022-11" db="UniProtKB">
        <authorList>
            <consortium name="WormBaseParasite"/>
        </authorList>
    </citation>
    <scope>IDENTIFICATION</scope>
</reference>
<proteinExistence type="inferred from homology"/>
<dbReference type="GO" id="GO:0003697">
    <property type="term" value="F:single-stranded DNA binding"/>
    <property type="evidence" value="ECO:0007669"/>
    <property type="project" value="TreeGrafter"/>
</dbReference>
<dbReference type="InterPro" id="IPR027417">
    <property type="entry name" value="P-loop_NTPase"/>
</dbReference>
<dbReference type="GO" id="GO:0000727">
    <property type="term" value="P:double-strand break repair via break-induced replication"/>
    <property type="evidence" value="ECO:0007669"/>
    <property type="project" value="TreeGrafter"/>
</dbReference>
<keyword evidence="6 11" id="KW-0347">Helicase</keyword>
<comment type="subunit">
    <text evidence="11">Component of the MCM2-7 complex.</text>
</comment>
<dbReference type="OMA" id="SHWTIEE"/>
<dbReference type="Pfam" id="PF00493">
    <property type="entry name" value="MCM"/>
    <property type="match status" value="1"/>
</dbReference>
<dbReference type="Gene3D" id="3.40.50.300">
    <property type="entry name" value="P-loop containing nucleotide triphosphate hydrolases"/>
    <property type="match status" value="1"/>
</dbReference>
<feature type="domain" description="MCM C-terminal AAA(+) ATPase" evidence="12">
    <location>
        <begin position="399"/>
        <end position="532"/>
    </location>
</feature>
<comment type="subcellular location">
    <subcellularLocation>
        <location evidence="1">Nucleus</location>
    </subcellularLocation>
</comment>
<dbReference type="SMART" id="SM00350">
    <property type="entry name" value="MCM"/>
    <property type="match status" value="1"/>
</dbReference>
<dbReference type="AlphaFoldDB" id="A0A915IQA1"/>
<comment type="similarity">
    <text evidence="2 10">Belongs to the MCM family.</text>
</comment>
<evidence type="ECO:0000256" key="9">
    <source>
        <dbReference type="ARBA" id="ARBA00023242"/>
    </source>
</evidence>
<dbReference type="Proteomes" id="UP000887565">
    <property type="component" value="Unplaced"/>
</dbReference>
<dbReference type="GO" id="GO:0006271">
    <property type="term" value="P:DNA strand elongation involved in DNA replication"/>
    <property type="evidence" value="ECO:0007669"/>
    <property type="project" value="TreeGrafter"/>
</dbReference>
<evidence type="ECO:0000313" key="13">
    <source>
        <dbReference type="Proteomes" id="UP000887565"/>
    </source>
</evidence>
<organism evidence="13 14">
    <name type="scientific">Romanomermis culicivorax</name>
    <name type="common">Nematode worm</name>
    <dbReference type="NCBI Taxonomy" id="13658"/>
    <lineage>
        <taxon>Eukaryota</taxon>
        <taxon>Metazoa</taxon>
        <taxon>Ecdysozoa</taxon>
        <taxon>Nematoda</taxon>
        <taxon>Enoplea</taxon>
        <taxon>Dorylaimia</taxon>
        <taxon>Mermithida</taxon>
        <taxon>Mermithoidea</taxon>
        <taxon>Mermithidae</taxon>
        <taxon>Romanomermis</taxon>
    </lineage>
</organism>
<dbReference type="GO" id="GO:0005634">
    <property type="term" value="C:nucleus"/>
    <property type="evidence" value="ECO:0007669"/>
    <property type="project" value="UniProtKB-SubCell"/>
</dbReference>
<keyword evidence="13" id="KW-1185">Reference proteome</keyword>
<dbReference type="GO" id="GO:0017116">
    <property type="term" value="F:single-stranded DNA helicase activity"/>
    <property type="evidence" value="ECO:0007669"/>
    <property type="project" value="TreeGrafter"/>
</dbReference>
<keyword evidence="9 11" id="KW-0539">Nucleus</keyword>
<dbReference type="GO" id="GO:0016787">
    <property type="term" value="F:hydrolase activity"/>
    <property type="evidence" value="ECO:0007669"/>
    <property type="project" value="UniProtKB-KW"/>
</dbReference>
<dbReference type="InterPro" id="IPR031327">
    <property type="entry name" value="MCM"/>
</dbReference>
<keyword evidence="7 10" id="KW-0067">ATP-binding</keyword>
<dbReference type="PANTHER" id="PTHR11630:SF66">
    <property type="entry name" value="DNA REPLICATION LICENSING FACTOR MCM4"/>
    <property type="match status" value="1"/>
</dbReference>
<evidence type="ECO:0000256" key="7">
    <source>
        <dbReference type="ARBA" id="ARBA00022840"/>
    </source>
</evidence>
<dbReference type="PRINTS" id="PR01657">
    <property type="entry name" value="MCMFAMILY"/>
</dbReference>
<dbReference type="Pfam" id="PF17207">
    <property type="entry name" value="MCM_OB"/>
    <property type="match status" value="2"/>
</dbReference>
<evidence type="ECO:0000256" key="11">
    <source>
        <dbReference type="RuleBase" id="RU368062"/>
    </source>
</evidence>
<dbReference type="WBParaSite" id="nRc.2.0.1.t16373-RA">
    <property type="protein sequence ID" value="nRc.2.0.1.t16373-RA"/>
    <property type="gene ID" value="nRc.2.0.1.g16373"/>
</dbReference>
<evidence type="ECO:0000256" key="8">
    <source>
        <dbReference type="ARBA" id="ARBA00023125"/>
    </source>
</evidence>
<comment type="function">
    <text evidence="11">Acts as component of the MCM2-7 complex (MCM complex) which is the replicative helicase essential for 'once per cell cycle' DNA replication initiation and elongation in eukaryotic cells. The active ATPase sites in the MCM2-7 ring are formed through the interaction surfaces of two neighboring subunits such that a critical structure of a conserved arginine finger motif is provided in trans relative to the ATP-binding site of the Walker A box of the adjacent subunit. The six ATPase active sites, however, are likely to contribute differentially to the complex helicase activity.</text>
</comment>
<dbReference type="EC" id="3.6.4.12" evidence="11"/>
<evidence type="ECO:0000256" key="10">
    <source>
        <dbReference type="RuleBase" id="RU004070"/>
    </source>
</evidence>
<dbReference type="FunFam" id="2.20.28.10:FF:000003">
    <property type="entry name" value="DNA helicase"/>
    <property type="match status" value="1"/>
</dbReference>
<dbReference type="InterPro" id="IPR012340">
    <property type="entry name" value="NA-bd_OB-fold"/>
</dbReference>
<dbReference type="Gene3D" id="2.40.50.140">
    <property type="entry name" value="Nucleic acid-binding proteins"/>
    <property type="match status" value="2"/>
</dbReference>